<reference evidence="2" key="1">
    <citation type="journal article" date="2014" name="Front. Microbiol.">
        <title>High frequency of phylogenetically diverse reductive dehalogenase-homologous genes in deep subseafloor sedimentary metagenomes.</title>
        <authorList>
            <person name="Kawai M."/>
            <person name="Futagami T."/>
            <person name="Toyoda A."/>
            <person name="Takaki Y."/>
            <person name="Nishi S."/>
            <person name="Hori S."/>
            <person name="Arai W."/>
            <person name="Tsubouchi T."/>
            <person name="Morono Y."/>
            <person name="Uchiyama I."/>
            <person name="Ito T."/>
            <person name="Fujiyama A."/>
            <person name="Inagaki F."/>
            <person name="Takami H."/>
        </authorList>
    </citation>
    <scope>NUCLEOTIDE SEQUENCE</scope>
    <source>
        <strain evidence="2">Expedition CK06-06</strain>
    </source>
</reference>
<feature type="region of interest" description="Disordered" evidence="1">
    <location>
        <begin position="50"/>
        <end position="137"/>
    </location>
</feature>
<dbReference type="AlphaFoldDB" id="X1VF13"/>
<proteinExistence type="predicted"/>
<accession>X1VF13</accession>
<dbReference type="EMBL" id="BARW01028435">
    <property type="protein sequence ID" value="GAJ12881.1"/>
    <property type="molecule type" value="Genomic_DNA"/>
</dbReference>
<feature type="compositionally biased region" description="Pro residues" evidence="1">
    <location>
        <begin position="69"/>
        <end position="99"/>
    </location>
</feature>
<feature type="non-terminal residue" evidence="2">
    <location>
        <position position="1"/>
    </location>
</feature>
<gene>
    <name evidence="2" type="ORF">S12H4_45906</name>
</gene>
<name>X1VF13_9ZZZZ</name>
<comment type="caution">
    <text evidence="2">The sequence shown here is derived from an EMBL/GenBank/DDBJ whole genome shotgun (WGS) entry which is preliminary data.</text>
</comment>
<evidence type="ECO:0000256" key="1">
    <source>
        <dbReference type="SAM" id="MobiDB-lite"/>
    </source>
</evidence>
<evidence type="ECO:0000313" key="2">
    <source>
        <dbReference type="EMBL" id="GAJ12881.1"/>
    </source>
</evidence>
<sequence length="137" mass="15294">EGTLGKKLDKIIDQNKTIAKSILSLVDMVNDIQSKEKEPYIVKEKPQLVIPEPVPPEPMPRVEPKPDFSVPPPPFERVPPGPTPPRQGPPSIPPVPPRQEIPIPRLPREGPIPMPTGSFKDLKIDKPKKGLFGRFRK</sequence>
<protein>
    <submittedName>
        <fullName evidence="2">Uncharacterized protein</fullName>
    </submittedName>
</protein>
<organism evidence="2">
    <name type="scientific">marine sediment metagenome</name>
    <dbReference type="NCBI Taxonomy" id="412755"/>
    <lineage>
        <taxon>unclassified sequences</taxon>
        <taxon>metagenomes</taxon>
        <taxon>ecological metagenomes</taxon>
    </lineage>
</organism>